<gene>
    <name evidence="1" type="ORF">E4U42_003197</name>
</gene>
<dbReference type="AlphaFoldDB" id="A0A8K0JI74"/>
<evidence type="ECO:0000313" key="2">
    <source>
        <dbReference type="Proteomes" id="UP000811619"/>
    </source>
</evidence>
<evidence type="ECO:0000313" key="1">
    <source>
        <dbReference type="EMBL" id="KAG5930036.1"/>
    </source>
</evidence>
<dbReference type="Proteomes" id="UP000811619">
    <property type="component" value="Unassembled WGS sequence"/>
</dbReference>
<proteinExistence type="predicted"/>
<keyword evidence="2" id="KW-1185">Reference proteome</keyword>
<dbReference type="InterPro" id="IPR029044">
    <property type="entry name" value="Nucleotide-diphossugar_trans"/>
</dbReference>
<dbReference type="OrthoDB" id="202470at2759"/>
<protein>
    <submittedName>
        <fullName evidence="1">Uncharacterized protein</fullName>
    </submittedName>
</protein>
<comment type="caution">
    <text evidence="1">The sequence shown here is derived from an EMBL/GenBank/DDBJ whole genome shotgun (WGS) entry which is preliminary data.</text>
</comment>
<sequence length="167" mass="18797">MDEMASGPAEAFTSWLWTFGASSDIPKFEIGSLSFFRSYNHQVLLEHFDELSSQHDEGLRDMLVPSISASIFLPQKSLWNFRQKERSLPHLPDSTPKPKPMLCHLGRQKLRYKSSLGNDLDALNEQFAVWDVIAEDFARQEAIPGLRSGNTVIDERNFALGQGGKGT</sequence>
<name>A0A8K0JI74_9HYPO</name>
<dbReference type="EMBL" id="SRPY01000026">
    <property type="protein sequence ID" value="KAG5930036.1"/>
    <property type="molecule type" value="Genomic_DNA"/>
</dbReference>
<accession>A0A8K0JI74</accession>
<organism evidence="1 2">
    <name type="scientific">Claviceps africana</name>
    <dbReference type="NCBI Taxonomy" id="83212"/>
    <lineage>
        <taxon>Eukaryota</taxon>
        <taxon>Fungi</taxon>
        <taxon>Dikarya</taxon>
        <taxon>Ascomycota</taxon>
        <taxon>Pezizomycotina</taxon>
        <taxon>Sordariomycetes</taxon>
        <taxon>Hypocreomycetidae</taxon>
        <taxon>Hypocreales</taxon>
        <taxon>Clavicipitaceae</taxon>
        <taxon>Claviceps</taxon>
    </lineage>
</organism>
<reference evidence="1" key="1">
    <citation type="journal article" date="2020" name="bioRxiv">
        <title>Whole genome comparisons of ergot fungi reveals the divergence and evolution of species within the genus Claviceps are the result of varying mechanisms driving genome evolution and host range expansion.</title>
        <authorList>
            <person name="Wyka S.A."/>
            <person name="Mondo S.J."/>
            <person name="Liu M."/>
            <person name="Dettman J."/>
            <person name="Nalam V."/>
            <person name="Broders K.D."/>
        </authorList>
    </citation>
    <scope>NUCLEOTIDE SEQUENCE</scope>
    <source>
        <strain evidence="1">CCC 489</strain>
    </source>
</reference>
<dbReference type="SUPFAM" id="SSF53448">
    <property type="entry name" value="Nucleotide-diphospho-sugar transferases"/>
    <property type="match status" value="1"/>
</dbReference>
<dbReference type="Gene3D" id="3.90.550.10">
    <property type="entry name" value="Spore Coat Polysaccharide Biosynthesis Protein SpsA, Chain A"/>
    <property type="match status" value="1"/>
</dbReference>